<keyword evidence="1" id="KW-0472">Membrane</keyword>
<evidence type="ECO:0000313" key="3">
    <source>
        <dbReference type="EMBL" id="MBH9553901.1"/>
    </source>
</evidence>
<name>A0A931IYF4_9BURK</name>
<protein>
    <submittedName>
        <fullName evidence="3">VanZ family protein</fullName>
    </submittedName>
</protein>
<keyword evidence="4" id="KW-1185">Reference proteome</keyword>
<dbReference type="Proteomes" id="UP000620139">
    <property type="component" value="Unassembled WGS sequence"/>
</dbReference>
<evidence type="ECO:0000313" key="4">
    <source>
        <dbReference type="Proteomes" id="UP000620139"/>
    </source>
</evidence>
<feature type="transmembrane region" description="Helical" evidence="1">
    <location>
        <begin position="238"/>
        <end position="260"/>
    </location>
</feature>
<keyword evidence="1" id="KW-0812">Transmembrane</keyword>
<dbReference type="EMBL" id="JAEDAL010000008">
    <property type="protein sequence ID" value="MBH9553901.1"/>
    <property type="molecule type" value="Genomic_DNA"/>
</dbReference>
<comment type="caution">
    <text evidence="3">The sequence shown here is derived from an EMBL/GenBank/DDBJ whole genome shotgun (WGS) entry which is preliminary data.</text>
</comment>
<dbReference type="InterPro" id="IPR006976">
    <property type="entry name" value="VanZ-like"/>
</dbReference>
<organism evidence="3 4">
    <name type="scientific">Inhella gelatinilytica</name>
    <dbReference type="NCBI Taxonomy" id="2795030"/>
    <lineage>
        <taxon>Bacteria</taxon>
        <taxon>Pseudomonadati</taxon>
        <taxon>Pseudomonadota</taxon>
        <taxon>Betaproteobacteria</taxon>
        <taxon>Burkholderiales</taxon>
        <taxon>Sphaerotilaceae</taxon>
        <taxon>Inhella</taxon>
    </lineage>
</organism>
<feature type="transmembrane region" description="Helical" evidence="1">
    <location>
        <begin position="334"/>
        <end position="354"/>
    </location>
</feature>
<proteinExistence type="predicted"/>
<sequence length="365" mass="38945">MRISSLAWLALVYAASVAYASLYPFSPWERPGGMPWGDLLRLPWPRYWSVFDVWANALGYLPLGFLIAAAAWRHQRSLGWCALFGGLLPAGLAFTLEAAQYGLPARVPSLADWALNSGGASVGAGLAVLCARVGWLGRWVHWREVFFQPGSAWGLTLLALWPLGLLFPPPLPLAQGQWLPGAVQQLREWGGDAGWVAMLPELTGQQPGTGLASLLTALGLLGPCLVMLACAKPGGHRLFLVLALLGLGVGMSGVSAALNFGPAHTWSWQTPGTGWALAWATLGASLAAAAPARVAAVLVVPTLTALLVLINGVAQDAYWLRSLAQWQAGPRVHLIGLFQWIGWLWPVAALMWALGRLLPEDQGNP</sequence>
<feature type="transmembrane region" description="Helical" evidence="1">
    <location>
        <begin position="145"/>
        <end position="167"/>
    </location>
</feature>
<feature type="transmembrane region" description="Helical" evidence="1">
    <location>
        <begin position="113"/>
        <end position="133"/>
    </location>
</feature>
<feature type="domain" description="VanZ-like" evidence="2">
    <location>
        <begin position="44"/>
        <end position="129"/>
    </location>
</feature>
<dbReference type="AlphaFoldDB" id="A0A931IYF4"/>
<gene>
    <name evidence="3" type="ORF">I7X43_13720</name>
</gene>
<feature type="transmembrane region" description="Helical" evidence="1">
    <location>
        <begin position="53"/>
        <end position="72"/>
    </location>
</feature>
<evidence type="ECO:0000256" key="1">
    <source>
        <dbReference type="SAM" id="Phobius"/>
    </source>
</evidence>
<keyword evidence="1" id="KW-1133">Transmembrane helix</keyword>
<evidence type="ECO:0000259" key="2">
    <source>
        <dbReference type="Pfam" id="PF04892"/>
    </source>
</evidence>
<feature type="transmembrane region" description="Helical" evidence="1">
    <location>
        <begin position="79"/>
        <end position="101"/>
    </location>
</feature>
<dbReference type="RefSeq" id="WP_198101523.1">
    <property type="nucleotide sequence ID" value="NZ_JAEDAL010000008.1"/>
</dbReference>
<accession>A0A931IYF4</accession>
<reference evidence="3" key="1">
    <citation type="submission" date="2020-12" db="EMBL/GenBank/DDBJ databases">
        <title>The genome sequence of Inhella sp. 4Y17.</title>
        <authorList>
            <person name="Liu Y."/>
        </authorList>
    </citation>
    <scope>NUCLEOTIDE SEQUENCE</scope>
    <source>
        <strain evidence="3">4Y10</strain>
    </source>
</reference>
<feature type="transmembrane region" description="Helical" evidence="1">
    <location>
        <begin position="211"/>
        <end position="231"/>
    </location>
</feature>
<dbReference type="Pfam" id="PF04892">
    <property type="entry name" value="VanZ"/>
    <property type="match status" value="1"/>
</dbReference>
<feature type="transmembrane region" description="Helical" evidence="1">
    <location>
        <begin position="296"/>
        <end position="314"/>
    </location>
</feature>